<organism evidence="1 2">
    <name type="scientific">Calorimonas adulescens</name>
    <dbReference type="NCBI Taxonomy" id="2606906"/>
    <lineage>
        <taxon>Bacteria</taxon>
        <taxon>Bacillati</taxon>
        <taxon>Bacillota</taxon>
        <taxon>Clostridia</taxon>
        <taxon>Thermoanaerobacterales</taxon>
        <taxon>Thermoanaerobacteraceae</taxon>
        <taxon>Calorimonas</taxon>
    </lineage>
</organism>
<evidence type="ECO:0008006" key="3">
    <source>
        <dbReference type="Google" id="ProtNLM"/>
    </source>
</evidence>
<dbReference type="Pfam" id="PF01371">
    <property type="entry name" value="Trp_repressor"/>
    <property type="match status" value="1"/>
</dbReference>
<dbReference type="Proteomes" id="UP000322976">
    <property type="component" value="Unassembled WGS sequence"/>
</dbReference>
<proteinExistence type="predicted"/>
<sequence length="100" mass="11784">MYESKLKSEAVDELFEAILELKDVEECYRFFEDLCTINEIKEMAQRWQVAKMLREKKTYVEIADKTGASTATISRVNRYLNYGSDGYNIILDRLEQKKKS</sequence>
<dbReference type="EMBL" id="VTPS01000011">
    <property type="protein sequence ID" value="TZE81697.1"/>
    <property type="molecule type" value="Genomic_DNA"/>
</dbReference>
<dbReference type="InterPro" id="IPR010921">
    <property type="entry name" value="Trp_repressor/repl_initiator"/>
</dbReference>
<dbReference type="InterPro" id="IPR000831">
    <property type="entry name" value="Trp_repress"/>
</dbReference>
<dbReference type="PANTHER" id="PTHR40080:SF1">
    <property type="entry name" value="TRPR-LIKE PROTEIN YERC_YECD"/>
    <property type="match status" value="1"/>
</dbReference>
<reference evidence="1 2" key="1">
    <citation type="submission" date="2019-08" db="EMBL/GenBank/DDBJ databases">
        <title>Calorimonas adulescens gen. nov., sp. nov., an anaerobic thermophilic bacterium from Sakhalin hot spring.</title>
        <authorList>
            <person name="Khomyakova M.A."/>
            <person name="Merkel A.Y."/>
            <person name="Novikov A."/>
            <person name="Bonch-Osmolovskaya E.A."/>
            <person name="Slobodkin A.I."/>
        </authorList>
    </citation>
    <scope>NUCLEOTIDE SEQUENCE [LARGE SCALE GENOMIC DNA]</scope>
    <source>
        <strain evidence="1 2">A05MB</strain>
    </source>
</reference>
<dbReference type="NCBIfam" id="TIGR02531">
    <property type="entry name" value="yecD_yerC"/>
    <property type="match status" value="1"/>
</dbReference>
<evidence type="ECO:0000313" key="1">
    <source>
        <dbReference type="EMBL" id="TZE81697.1"/>
    </source>
</evidence>
<dbReference type="PIRSF" id="PIRSF012508">
    <property type="entry name" value="YerC"/>
    <property type="match status" value="1"/>
</dbReference>
<accession>A0A5D8QBB4</accession>
<dbReference type="RefSeq" id="WP_149545460.1">
    <property type="nucleotide sequence ID" value="NZ_VTPS01000011.1"/>
</dbReference>
<dbReference type="InterPro" id="IPR013368">
    <property type="entry name" value="YecD_YerC"/>
</dbReference>
<keyword evidence="2" id="KW-1185">Reference proteome</keyword>
<comment type="caution">
    <text evidence="1">The sequence shown here is derived from an EMBL/GenBank/DDBJ whole genome shotgun (WGS) entry which is preliminary data.</text>
</comment>
<name>A0A5D8QBB4_9THEO</name>
<dbReference type="AlphaFoldDB" id="A0A5D8QBB4"/>
<dbReference type="GO" id="GO:0043565">
    <property type="term" value="F:sequence-specific DNA binding"/>
    <property type="evidence" value="ECO:0007669"/>
    <property type="project" value="InterPro"/>
</dbReference>
<evidence type="ECO:0000313" key="2">
    <source>
        <dbReference type="Proteomes" id="UP000322976"/>
    </source>
</evidence>
<dbReference type="Gene3D" id="1.10.1270.10">
    <property type="entry name" value="TrpR-like"/>
    <property type="match status" value="1"/>
</dbReference>
<dbReference type="GO" id="GO:0003700">
    <property type="term" value="F:DNA-binding transcription factor activity"/>
    <property type="evidence" value="ECO:0007669"/>
    <property type="project" value="InterPro"/>
</dbReference>
<protein>
    <recommendedName>
        <fullName evidence="3">TrpR-like protein YerC/YecD</fullName>
    </recommendedName>
</protein>
<dbReference type="PANTHER" id="PTHR40080">
    <property type="entry name" value="LMO1763 PROTEIN"/>
    <property type="match status" value="1"/>
</dbReference>
<dbReference type="InterPro" id="IPR038116">
    <property type="entry name" value="TrpR-like_sf"/>
</dbReference>
<dbReference type="SUPFAM" id="SSF48295">
    <property type="entry name" value="TrpR-like"/>
    <property type="match status" value="1"/>
</dbReference>
<gene>
    <name evidence="1" type="ORF">FWJ32_08095</name>
</gene>